<gene>
    <name evidence="1" type="ORF">C7B64_14570</name>
</gene>
<dbReference type="RefSeq" id="WP_106289392.1">
    <property type="nucleotide sequence ID" value="NZ_CAWNTC010000094.1"/>
</dbReference>
<dbReference type="Pfam" id="PF01186">
    <property type="entry name" value="Lysyl_oxidase"/>
    <property type="match status" value="1"/>
</dbReference>
<dbReference type="GO" id="GO:0005507">
    <property type="term" value="F:copper ion binding"/>
    <property type="evidence" value="ECO:0007669"/>
    <property type="project" value="InterPro"/>
</dbReference>
<proteinExistence type="predicted"/>
<sequence>MATNSVFNSFMKTVFRVFSGLLIFLSLNFGKGLLAQTFTGSVGLVPDLQTVVPTHVQLVHQQGQDILRFSNGIANTGDGDWALRPNNQGQTSTTIQEIRDINGKVVLEHPATTFAYHPAHRHWHVGDIARFEIRSGSPIGPIVGNNSVKVTFCLIDWYKLNDNAPTSEKKFWDCDSPNSYQGISPGWVDQYRHSVIGQQIDMTSVPDGIYYLLSTSDPENKFVEKDNTNNTAWVNFRLYQQGNGNRKIEILGHSPCANSGLCGEKVPNR</sequence>
<dbReference type="AlphaFoldDB" id="A0A2T1C1J8"/>
<keyword evidence="2" id="KW-1185">Reference proteome</keyword>
<dbReference type="OrthoDB" id="914406at2"/>
<evidence type="ECO:0000313" key="2">
    <source>
        <dbReference type="Proteomes" id="UP000238762"/>
    </source>
</evidence>
<organism evidence="1 2">
    <name type="scientific">Merismopedia glauca CCAP 1448/3</name>
    <dbReference type="NCBI Taxonomy" id="1296344"/>
    <lineage>
        <taxon>Bacteria</taxon>
        <taxon>Bacillati</taxon>
        <taxon>Cyanobacteriota</taxon>
        <taxon>Cyanophyceae</taxon>
        <taxon>Synechococcales</taxon>
        <taxon>Merismopediaceae</taxon>
        <taxon>Merismopedia</taxon>
    </lineage>
</organism>
<name>A0A2T1C1J8_9CYAN</name>
<dbReference type="EMBL" id="PVWJ01000071">
    <property type="protein sequence ID" value="PSB02150.1"/>
    <property type="molecule type" value="Genomic_DNA"/>
</dbReference>
<comment type="caution">
    <text evidence="1">The sequence shown here is derived from an EMBL/GenBank/DDBJ whole genome shotgun (WGS) entry which is preliminary data.</text>
</comment>
<dbReference type="InterPro" id="IPR001695">
    <property type="entry name" value="Lysyl_oxidase"/>
</dbReference>
<accession>A0A2T1C1J8</accession>
<dbReference type="Proteomes" id="UP000238762">
    <property type="component" value="Unassembled WGS sequence"/>
</dbReference>
<reference evidence="1 2" key="2">
    <citation type="submission" date="2018-03" db="EMBL/GenBank/DDBJ databases">
        <title>The ancient ancestry and fast evolution of plastids.</title>
        <authorList>
            <person name="Moore K.R."/>
            <person name="Magnabosco C."/>
            <person name="Momper L."/>
            <person name="Gold D.A."/>
            <person name="Bosak T."/>
            <person name="Fournier G.P."/>
        </authorList>
    </citation>
    <scope>NUCLEOTIDE SEQUENCE [LARGE SCALE GENOMIC DNA]</scope>
    <source>
        <strain evidence="1 2">CCAP 1448/3</strain>
    </source>
</reference>
<evidence type="ECO:0000313" key="1">
    <source>
        <dbReference type="EMBL" id="PSB02150.1"/>
    </source>
</evidence>
<dbReference type="GO" id="GO:0016641">
    <property type="term" value="F:oxidoreductase activity, acting on the CH-NH2 group of donors, oxygen as acceptor"/>
    <property type="evidence" value="ECO:0007669"/>
    <property type="project" value="InterPro"/>
</dbReference>
<reference evidence="1 2" key="1">
    <citation type="submission" date="2018-02" db="EMBL/GenBank/DDBJ databases">
        <authorList>
            <person name="Cohen D.B."/>
            <person name="Kent A.D."/>
        </authorList>
    </citation>
    <scope>NUCLEOTIDE SEQUENCE [LARGE SCALE GENOMIC DNA]</scope>
    <source>
        <strain evidence="1 2">CCAP 1448/3</strain>
    </source>
</reference>
<protein>
    <submittedName>
        <fullName evidence="1">Uncharacterized protein</fullName>
    </submittedName>
</protein>